<proteinExistence type="predicted"/>
<evidence type="ECO:0000313" key="3">
    <source>
        <dbReference type="Proteomes" id="UP001153069"/>
    </source>
</evidence>
<dbReference type="InterPro" id="IPR036397">
    <property type="entry name" value="RNaseH_sf"/>
</dbReference>
<dbReference type="NCBIfam" id="NF033545">
    <property type="entry name" value="transpos_IS630"/>
    <property type="match status" value="1"/>
</dbReference>
<dbReference type="PANTHER" id="PTHR46564">
    <property type="entry name" value="TRANSPOSASE"/>
    <property type="match status" value="1"/>
</dbReference>
<protein>
    <recommendedName>
        <fullName evidence="1">Tc1-like transposase DDE domain-containing protein</fullName>
    </recommendedName>
</protein>
<comment type="caution">
    <text evidence="2">The sequence shown here is derived from an EMBL/GenBank/DDBJ whole genome shotgun (WGS) entry which is preliminary data.</text>
</comment>
<dbReference type="SUPFAM" id="SSF46689">
    <property type="entry name" value="Homeodomain-like"/>
    <property type="match status" value="1"/>
</dbReference>
<dbReference type="PANTHER" id="PTHR46564:SF1">
    <property type="entry name" value="TRANSPOSASE"/>
    <property type="match status" value="1"/>
</dbReference>
<dbReference type="Pfam" id="PF13358">
    <property type="entry name" value="DDE_3"/>
    <property type="match status" value="1"/>
</dbReference>
<gene>
    <name evidence="2" type="ORF">SEMRO_69_G038642.1</name>
</gene>
<name>A0A9N8DHK0_9STRA</name>
<reference evidence="2" key="1">
    <citation type="submission" date="2020-06" db="EMBL/GenBank/DDBJ databases">
        <authorList>
            <consortium name="Plant Systems Biology data submission"/>
        </authorList>
    </citation>
    <scope>NUCLEOTIDE SEQUENCE</scope>
    <source>
        <strain evidence="2">D6</strain>
    </source>
</reference>
<dbReference type="OrthoDB" id="127242at2759"/>
<feature type="domain" description="Tc1-like transposase DDE" evidence="1">
    <location>
        <begin position="194"/>
        <end position="352"/>
    </location>
</feature>
<evidence type="ECO:0000259" key="1">
    <source>
        <dbReference type="Pfam" id="PF13358"/>
    </source>
</evidence>
<organism evidence="2 3">
    <name type="scientific">Seminavis robusta</name>
    <dbReference type="NCBI Taxonomy" id="568900"/>
    <lineage>
        <taxon>Eukaryota</taxon>
        <taxon>Sar</taxon>
        <taxon>Stramenopiles</taxon>
        <taxon>Ochrophyta</taxon>
        <taxon>Bacillariophyta</taxon>
        <taxon>Bacillariophyceae</taxon>
        <taxon>Bacillariophycidae</taxon>
        <taxon>Naviculales</taxon>
        <taxon>Naviculaceae</taxon>
        <taxon>Seminavis</taxon>
    </lineage>
</organism>
<dbReference type="InterPro" id="IPR012337">
    <property type="entry name" value="RNaseH-like_sf"/>
</dbReference>
<dbReference type="Proteomes" id="UP001153069">
    <property type="component" value="Unassembled WGS sequence"/>
</dbReference>
<sequence length="429" mass="49727">MARATIKDSKTNRPVGMNINDVNIQEAAINRACEFMGSDLYAYGIGSKRKYKHANTLLREVRKTCGFQVSYRQLQRWISYYKKFGEAPVRARREHRTTIKGLRTLNPKDFTTTDQDILKDIVDQEPQLYLDEIQERLAARTGKAWTTSTIWRHLHSKRIGYSLKTAVHKARQQSLTEVARFHVRMNDYVQHPSQLIYVDETARSTKASRRRRGWSPRGVTPVITSRMEREFDRKYTLIAACNWNGFEISACHIVERETSNRDNNPDRGTVDTERFEHWVEHFLVPALGSFVDGEPNSIVVMDNASIHLSDRITELIANTGAIMVLTAPYSPEFNPIENMFKIYKDSLKRLSYDSSNHWTANHYWSLNAVTPDMAKTFFRKCEVPGMADWYREQQLEKEENELLFLAVLPPRLILCHELLFGSDSEDGLL</sequence>
<evidence type="ECO:0000313" key="2">
    <source>
        <dbReference type="EMBL" id="CAB9499819.1"/>
    </source>
</evidence>
<dbReference type="InterPro" id="IPR038717">
    <property type="entry name" value="Tc1-like_DDE_dom"/>
</dbReference>
<dbReference type="SUPFAM" id="SSF53098">
    <property type="entry name" value="Ribonuclease H-like"/>
    <property type="match status" value="1"/>
</dbReference>
<dbReference type="InterPro" id="IPR009057">
    <property type="entry name" value="Homeodomain-like_sf"/>
</dbReference>
<dbReference type="AlphaFoldDB" id="A0A9N8DHK0"/>
<keyword evidence="3" id="KW-1185">Reference proteome</keyword>
<dbReference type="Gene3D" id="3.30.420.10">
    <property type="entry name" value="Ribonuclease H-like superfamily/Ribonuclease H"/>
    <property type="match status" value="1"/>
</dbReference>
<dbReference type="GO" id="GO:0003676">
    <property type="term" value="F:nucleic acid binding"/>
    <property type="evidence" value="ECO:0007669"/>
    <property type="project" value="InterPro"/>
</dbReference>
<dbReference type="InterPro" id="IPR047655">
    <property type="entry name" value="Transpos_IS630-like"/>
</dbReference>
<dbReference type="EMBL" id="CAICTM010000068">
    <property type="protein sequence ID" value="CAB9499819.1"/>
    <property type="molecule type" value="Genomic_DNA"/>
</dbReference>
<accession>A0A9N8DHK0</accession>